<evidence type="ECO:0000313" key="1">
    <source>
        <dbReference type="EMBL" id="AXO14682.1"/>
    </source>
</evidence>
<reference evidence="1 2" key="1">
    <citation type="submission" date="2018-08" db="EMBL/GenBank/DDBJ databases">
        <title>Complete genome sequence of type strain Thalassospira indica MCCC 1A01103T, isolated from isolated from deep seawater of the Indian Ocean.</title>
        <authorList>
            <person name="Liu Y."/>
        </authorList>
    </citation>
    <scope>NUCLEOTIDE SEQUENCE [LARGE SCALE GENOMIC DNA]</scope>
    <source>
        <strain evidence="1 2">PB8BT</strain>
    </source>
</reference>
<protein>
    <submittedName>
        <fullName evidence="1">Uncharacterized protein</fullName>
    </submittedName>
</protein>
<name>A0ABN5NG18_9PROT</name>
<sequence length="70" mass="7656">MIEFIFGLSSVLKTGRFYMAGKPQTGTNLLTSGKADFGTSEELGKLSQILPDLVTVLQLSGHEVRTIWLL</sequence>
<keyword evidence="2" id="KW-1185">Reference proteome</keyword>
<evidence type="ECO:0000313" key="2">
    <source>
        <dbReference type="Proteomes" id="UP000256971"/>
    </source>
</evidence>
<organism evidence="1 2">
    <name type="scientific">Thalassospira indica</name>
    <dbReference type="NCBI Taxonomy" id="1891279"/>
    <lineage>
        <taxon>Bacteria</taxon>
        <taxon>Pseudomonadati</taxon>
        <taxon>Pseudomonadota</taxon>
        <taxon>Alphaproteobacteria</taxon>
        <taxon>Rhodospirillales</taxon>
        <taxon>Thalassospiraceae</taxon>
        <taxon>Thalassospira</taxon>
    </lineage>
</organism>
<proteinExistence type="predicted"/>
<accession>A0ABN5NG18</accession>
<dbReference type="Proteomes" id="UP000256971">
    <property type="component" value="Chromosome"/>
</dbReference>
<gene>
    <name evidence="1" type="ORF">DY252_11005</name>
</gene>
<dbReference type="EMBL" id="CP031555">
    <property type="protein sequence ID" value="AXO14682.1"/>
    <property type="molecule type" value="Genomic_DNA"/>
</dbReference>